<protein>
    <recommendedName>
        <fullName evidence="2">Phosphatidic acid phosphatase type 2/haloperoxidase domain-containing protein</fullName>
    </recommendedName>
</protein>
<dbReference type="EMBL" id="LCDD01000017">
    <property type="protein sequence ID" value="KKS46461.1"/>
    <property type="molecule type" value="Genomic_DNA"/>
</dbReference>
<feature type="domain" description="Phosphatidic acid phosphatase type 2/haloperoxidase" evidence="2">
    <location>
        <begin position="94"/>
        <end position="212"/>
    </location>
</feature>
<name>A0A0G1BJJ6_9BACT</name>
<evidence type="ECO:0000259" key="2">
    <source>
        <dbReference type="SMART" id="SM00014"/>
    </source>
</evidence>
<feature type="transmembrane region" description="Helical" evidence="1">
    <location>
        <begin position="92"/>
        <end position="113"/>
    </location>
</feature>
<dbReference type="InterPro" id="IPR000326">
    <property type="entry name" value="PAP2/HPO"/>
</dbReference>
<dbReference type="InterPro" id="IPR036938">
    <property type="entry name" value="PAP2/HPO_sf"/>
</dbReference>
<accession>A0A0G1BJJ6</accession>
<feature type="transmembrane region" description="Helical" evidence="1">
    <location>
        <begin position="168"/>
        <end position="187"/>
    </location>
</feature>
<feature type="transmembrane region" description="Helical" evidence="1">
    <location>
        <begin position="60"/>
        <end position="85"/>
    </location>
</feature>
<feature type="transmembrane region" description="Helical" evidence="1">
    <location>
        <begin position="193"/>
        <end position="214"/>
    </location>
</feature>
<keyword evidence="1" id="KW-0472">Membrane</keyword>
<organism evidence="3 4">
    <name type="scientific">Candidatus Gottesmanbacteria bacterium GW2011_GWA2_42_18</name>
    <dbReference type="NCBI Taxonomy" id="1618442"/>
    <lineage>
        <taxon>Bacteria</taxon>
        <taxon>Candidatus Gottesmaniibacteriota</taxon>
    </lineage>
</organism>
<dbReference type="Proteomes" id="UP000034320">
    <property type="component" value="Unassembled WGS sequence"/>
</dbReference>
<proteinExistence type="predicted"/>
<keyword evidence="1" id="KW-1133">Transmembrane helix</keyword>
<dbReference type="PANTHER" id="PTHR14969:SF13">
    <property type="entry name" value="AT30094P"/>
    <property type="match status" value="1"/>
</dbReference>
<evidence type="ECO:0000313" key="3">
    <source>
        <dbReference type="EMBL" id="KKS46461.1"/>
    </source>
</evidence>
<evidence type="ECO:0000256" key="1">
    <source>
        <dbReference type="SAM" id="Phobius"/>
    </source>
</evidence>
<evidence type="ECO:0000313" key="4">
    <source>
        <dbReference type="Proteomes" id="UP000034320"/>
    </source>
</evidence>
<sequence length="215" mass="24600">MNGRGMKTAKRKRLSYLSASIFLFLAFVLFALSVRSDIFRNFDYLTMVASQKYTTPIVDYPFSFLSIIASSEVTFLIVSLIFLYLLFRKKHLFLGIFLYILIYPLELLGKLLIYHPKPPLFLFKYVLNFHLPSSFIVQTNYSFPSGHMARTAFLAVVLLAIININKSAVLKITAVLTVTYFMFHSRIYLGEHWFSDVVGGLLLGSAAGFLSLVFW</sequence>
<reference evidence="3 4" key="1">
    <citation type="journal article" date="2015" name="Nature">
        <title>rRNA introns, odd ribosomes, and small enigmatic genomes across a large radiation of phyla.</title>
        <authorList>
            <person name="Brown C.T."/>
            <person name="Hug L.A."/>
            <person name="Thomas B.C."/>
            <person name="Sharon I."/>
            <person name="Castelle C.J."/>
            <person name="Singh A."/>
            <person name="Wilkins M.J."/>
            <person name="Williams K.H."/>
            <person name="Banfield J.F."/>
        </authorList>
    </citation>
    <scope>NUCLEOTIDE SEQUENCE [LARGE SCALE GENOMIC DNA]</scope>
</reference>
<dbReference type="AlphaFoldDB" id="A0A0G1BJJ6"/>
<dbReference type="Gene3D" id="1.20.144.10">
    <property type="entry name" value="Phosphatidic acid phosphatase type 2/haloperoxidase"/>
    <property type="match status" value="1"/>
</dbReference>
<dbReference type="SMART" id="SM00014">
    <property type="entry name" value="acidPPc"/>
    <property type="match status" value="1"/>
</dbReference>
<dbReference type="PANTHER" id="PTHR14969">
    <property type="entry name" value="SPHINGOSINE-1-PHOSPHATE PHOSPHOHYDROLASE"/>
    <property type="match status" value="1"/>
</dbReference>
<comment type="caution">
    <text evidence="3">The sequence shown here is derived from an EMBL/GenBank/DDBJ whole genome shotgun (WGS) entry which is preliminary data.</text>
</comment>
<dbReference type="SUPFAM" id="SSF48317">
    <property type="entry name" value="Acid phosphatase/Vanadium-dependent haloperoxidase"/>
    <property type="match status" value="1"/>
</dbReference>
<feature type="transmembrane region" description="Helical" evidence="1">
    <location>
        <begin position="141"/>
        <end position="161"/>
    </location>
</feature>
<keyword evidence="1" id="KW-0812">Transmembrane</keyword>
<dbReference type="Pfam" id="PF01569">
    <property type="entry name" value="PAP2"/>
    <property type="match status" value="1"/>
</dbReference>
<gene>
    <name evidence="3" type="ORF">UV09_C0017G0049</name>
</gene>